<dbReference type="Proteomes" id="UP000294684">
    <property type="component" value="Unassembled WGS sequence"/>
</dbReference>
<sequence length="56" mass="6464">MIMKAKGKQNQISQIKAASRMIFSMKPTKVKPSKKLYSRKKKEDHSGVEFFISLFS</sequence>
<dbReference type="EMBL" id="SORO01000001">
    <property type="protein sequence ID" value="TDY71086.1"/>
    <property type="molecule type" value="Genomic_DNA"/>
</dbReference>
<accession>A0A4R8MVS5</accession>
<gene>
    <name evidence="1" type="ORF">CLV96_0041</name>
</gene>
<evidence type="ECO:0000313" key="2">
    <source>
        <dbReference type="Proteomes" id="UP000294684"/>
    </source>
</evidence>
<evidence type="ECO:0000313" key="1">
    <source>
        <dbReference type="EMBL" id="TDY71086.1"/>
    </source>
</evidence>
<dbReference type="AlphaFoldDB" id="A0A4R8MVS5"/>
<proteinExistence type="predicted"/>
<organism evidence="1 2">
    <name type="scientific">Leptospira meyeri</name>
    <dbReference type="NCBI Taxonomy" id="29508"/>
    <lineage>
        <taxon>Bacteria</taxon>
        <taxon>Pseudomonadati</taxon>
        <taxon>Spirochaetota</taxon>
        <taxon>Spirochaetia</taxon>
        <taxon>Leptospirales</taxon>
        <taxon>Leptospiraceae</taxon>
        <taxon>Leptospira</taxon>
    </lineage>
</organism>
<dbReference type="STRING" id="1193051.LEP1GSC017_3930"/>
<name>A0A4R8MVS5_LEPME</name>
<protein>
    <submittedName>
        <fullName evidence="1">Uncharacterized protein</fullName>
    </submittedName>
</protein>
<comment type="caution">
    <text evidence="1">The sequence shown here is derived from an EMBL/GenBank/DDBJ whole genome shotgun (WGS) entry which is preliminary data.</text>
</comment>
<reference evidence="1 2" key="1">
    <citation type="submission" date="2019-03" db="EMBL/GenBank/DDBJ databases">
        <title>Genomic Encyclopedia of Archaeal and Bacterial Type Strains, Phase II (KMG-II): from individual species to whole genera.</title>
        <authorList>
            <person name="Goeker M."/>
        </authorList>
    </citation>
    <scope>NUCLEOTIDE SEQUENCE [LARGE SCALE GENOMIC DNA]</scope>
    <source>
        <strain evidence="1 2">DSM 21537</strain>
    </source>
</reference>
<keyword evidence="2" id="KW-1185">Reference proteome</keyword>